<dbReference type="Proteomes" id="UP000823619">
    <property type="component" value="Unassembled WGS sequence"/>
</dbReference>
<dbReference type="AlphaFoldDB" id="A0A9D9ED01"/>
<name>A0A9D9ED01_9BACT</name>
<proteinExistence type="predicted"/>
<evidence type="ECO:0000313" key="1">
    <source>
        <dbReference type="EMBL" id="MBO8444997.1"/>
    </source>
</evidence>
<dbReference type="EMBL" id="JADIMO010000058">
    <property type="protein sequence ID" value="MBO8444997.1"/>
    <property type="molecule type" value="Genomic_DNA"/>
</dbReference>
<organism evidence="1 2">
    <name type="scientific">Candidatus Cryptobacteroides merdavium</name>
    <dbReference type="NCBI Taxonomy" id="2840769"/>
    <lineage>
        <taxon>Bacteria</taxon>
        <taxon>Pseudomonadati</taxon>
        <taxon>Bacteroidota</taxon>
        <taxon>Bacteroidia</taxon>
        <taxon>Bacteroidales</taxon>
        <taxon>Candidatus Cryptobacteroides</taxon>
    </lineage>
</organism>
<accession>A0A9D9ED01</accession>
<evidence type="ECO:0000313" key="2">
    <source>
        <dbReference type="Proteomes" id="UP000823619"/>
    </source>
</evidence>
<protein>
    <submittedName>
        <fullName evidence="1">Uncharacterized protein</fullName>
    </submittedName>
</protein>
<reference evidence="1" key="2">
    <citation type="journal article" date="2021" name="PeerJ">
        <title>Extensive microbial diversity within the chicken gut microbiome revealed by metagenomics and culture.</title>
        <authorList>
            <person name="Gilroy R."/>
            <person name="Ravi A."/>
            <person name="Getino M."/>
            <person name="Pursley I."/>
            <person name="Horton D.L."/>
            <person name="Alikhan N.F."/>
            <person name="Baker D."/>
            <person name="Gharbi K."/>
            <person name="Hall N."/>
            <person name="Watson M."/>
            <person name="Adriaenssens E.M."/>
            <person name="Foster-Nyarko E."/>
            <person name="Jarju S."/>
            <person name="Secka A."/>
            <person name="Antonio M."/>
            <person name="Oren A."/>
            <person name="Chaudhuri R.R."/>
            <person name="La Ragione R."/>
            <person name="Hildebrand F."/>
            <person name="Pallen M.J."/>
        </authorList>
    </citation>
    <scope>NUCLEOTIDE SEQUENCE</scope>
    <source>
        <strain evidence="1">D5-748</strain>
    </source>
</reference>
<reference evidence="1" key="1">
    <citation type="submission" date="2020-10" db="EMBL/GenBank/DDBJ databases">
        <authorList>
            <person name="Gilroy R."/>
        </authorList>
    </citation>
    <scope>NUCLEOTIDE SEQUENCE</scope>
    <source>
        <strain evidence="1">D5-748</strain>
    </source>
</reference>
<sequence length="79" mass="9282">MERPRMEKCLEVFVLLMEDEKVYMDPFLTFDSICRWIGIGKKDMDRYLKEQFGCGGADILKAYRGAVPLHFLEKYGILL</sequence>
<gene>
    <name evidence="1" type="ORF">IAC23_04795</name>
</gene>
<comment type="caution">
    <text evidence="1">The sequence shown here is derived from an EMBL/GenBank/DDBJ whole genome shotgun (WGS) entry which is preliminary data.</text>
</comment>